<evidence type="ECO:0000256" key="1">
    <source>
        <dbReference type="ARBA" id="ARBA00023015"/>
    </source>
</evidence>
<dbReference type="SUPFAM" id="SSF46785">
    <property type="entry name" value="Winged helix' DNA-binding domain"/>
    <property type="match status" value="1"/>
</dbReference>
<dbReference type="InterPro" id="IPR008920">
    <property type="entry name" value="TF_FadR/GntR_C"/>
</dbReference>
<evidence type="ECO:0000313" key="6">
    <source>
        <dbReference type="Proteomes" id="UP000436016"/>
    </source>
</evidence>
<keyword evidence="3" id="KW-0804">Transcription</keyword>
<keyword evidence="2" id="KW-0238">DNA-binding</keyword>
<dbReference type="PROSITE" id="PS50949">
    <property type="entry name" value="HTH_GNTR"/>
    <property type="match status" value="1"/>
</dbReference>
<dbReference type="PANTHER" id="PTHR43537">
    <property type="entry name" value="TRANSCRIPTIONAL REGULATOR, GNTR FAMILY"/>
    <property type="match status" value="1"/>
</dbReference>
<dbReference type="SMART" id="SM00895">
    <property type="entry name" value="FCD"/>
    <property type="match status" value="1"/>
</dbReference>
<dbReference type="GO" id="GO:0003677">
    <property type="term" value="F:DNA binding"/>
    <property type="evidence" value="ECO:0007669"/>
    <property type="project" value="UniProtKB-KW"/>
</dbReference>
<organism evidence="5 6">
    <name type="scientific">Oceanomicrobium pacificus</name>
    <dbReference type="NCBI Taxonomy" id="2692916"/>
    <lineage>
        <taxon>Bacteria</taxon>
        <taxon>Pseudomonadati</taxon>
        <taxon>Pseudomonadota</taxon>
        <taxon>Alphaproteobacteria</taxon>
        <taxon>Rhodobacterales</taxon>
        <taxon>Paracoccaceae</taxon>
        <taxon>Oceanomicrobium</taxon>
    </lineage>
</organism>
<dbReference type="CDD" id="cd07377">
    <property type="entry name" value="WHTH_GntR"/>
    <property type="match status" value="1"/>
</dbReference>
<name>A0A6B0TQT9_9RHOB</name>
<dbReference type="Pfam" id="PF00392">
    <property type="entry name" value="GntR"/>
    <property type="match status" value="1"/>
</dbReference>
<dbReference type="Gene3D" id="1.20.120.530">
    <property type="entry name" value="GntR ligand-binding domain-like"/>
    <property type="match status" value="1"/>
</dbReference>
<keyword evidence="6" id="KW-1185">Reference proteome</keyword>
<dbReference type="SMART" id="SM00345">
    <property type="entry name" value="HTH_GNTR"/>
    <property type="match status" value="1"/>
</dbReference>
<reference evidence="5 6" key="1">
    <citation type="submission" date="2019-12" db="EMBL/GenBank/DDBJ databases">
        <title>Strain KN286 was isolated from seawater, which was collected from Caroline Seamount in the tropical western Pacific.</title>
        <authorList>
            <person name="Wang Q."/>
        </authorList>
    </citation>
    <scope>NUCLEOTIDE SEQUENCE [LARGE SCALE GENOMIC DNA]</scope>
    <source>
        <strain evidence="5 6">KN286</strain>
    </source>
</reference>
<dbReference type="RefSeq" id="WP_160853161.1">
    <property type="nucleotide sequence ID" value="NZ_WUWG01000002.1"/>
</dbReference>
<dbReference type="Gene3D" id="1.10.10.10">
    <property type="entry name" value="Winged helix-like DNA-binding domain superfamily/Winged helix DNA-binding domain"/>
    <property type="match status" value="1"/>
</dbReference>
<comment type="caution">
    <text evidence="5">The sequence shown here is derived from an EMBL/GenBank/DDBJ whole genome shotgun (WGS) entry which is preliminary data.</text>
</comment>
<gene>
    <name evidence="5" type="ORF">GSH16_06295</name>
</gene>
<dbReference type="GO" id="GO:0003700">
    <property type="term" value="F:DNA-binding transcription factor activity"/>
    <property type="evidence" value="ECO:0007669"/>
    <property type="project" value="InterPro"/>
</dbReference>
<dbReference type="InterPro" id="IPR011711">
    <property type="entry name" value="GntR_C"/>
</dbReference>
<dbReference type="Pfam" id="PF07729">
    <property type="entry name" value="FCD"/>
    <property type="match status" value="1"/>
</dbReference>
<dbReference type="InterPro" id="IPR000524">
    <property type="entry name" value="Tscrpt_reg_HTH_GntR"/>
</dbReference>
<dbReference type="InterPro" id="IPR036390">
    <property type="entry name" value="WH_DNA-bd_sf"/>
</dbReference>
<dbReference type="SUPFAM" id="SSF48008">
    <property type="entry name" value="GntR ligand-binding domain-like"/>
    <property type="match status" value="1"/>
</dbReference>
<evidence type="ECO:0000256" key="2">
    <source>
        <dbReference type="ARBA" id="ARBA00023125"/>
    </source>
</evidence>
<dbReference type="AlphaFoldDB" id="A0A6B0TQT9"/>
<evidence type="ECO:0000259" key="4">
    <source>
        <dbReference type="PROSITE" id="PS50949"/>
    </source>
</evidence>
<dbReference type="PANTHER" id="PTHR43537:SF41">
    <property type="entry name" value="TRANSCRIPTIONAL REGULATORY PROTEIN"/>
    <property type="match status" value="1"/>
</dbReference>
<accession>A0A6B0TQT9</accession>
<dbReference type="Proteomes" id="UP000436016">
    <property type="component" value="Unassembled WGS sequence"/>
</dbReference>
<dbReference type="EMBL" id="WUWG01000002">
    <property type="protein sequence ID" value="MXU65049.1"/>
    <property type="molecule type" value="Genomic_DNA"/>
</dbReference>
<keyword evidence="1" id="KW-0805">Transcription regulation</keyword>
<evidence type="ECO:0000313" key="5">
    <source>
        <dbReference type="EMBL" id="MXU65049.1"/>
    </source>
</evidence>
<protein>
    <submittedName>
        <fullName evidence="5">FCD domain-containing protein</fullName>
    </submittedName>
</protein>
<dbReference type="InterPro" id="IPR036388">
    <property type="entry name" value="WH-like_DNA-bd_sf"/>
</dbReference>
<sequence length="217" mass="24500">MTAPANEFSHDLPLYDRLLADIGDGQYQSGTPLRIHAIAKRYGTSINPVREVLRRMEGEGLVTFEKNKGATVTQLDRQEVINIFEMIRLVEPYLTAGFAAICTSDQVDELERIQARIREMSPLDRPGFGALDMEFHSLIALGHPNRRAARTWLSQRQLLNTLTRRKVLTKGRHHDVLIEHDQLIAAFRKNDVPSATEVITRHVNGAGRALSFHLDQG</sequence>
<evidence type="ECO:0000256" key="3">
    <source>
        <dbReference type="ARBA" id="ARBA00023163"/>
    </source>
</evidence>
<proteinExistence type="predicted"/>
<feature type="domain" description="HTH gntR-type" evidence="4">
    <location>
        <begin position="8"/>
        <end position="75"/>
    </location>
</feature>